<dbReference type="InterPro" id="IPR010921">
    <property type="entry name" value="Trp_repressor/repl_initiator"/>
</dbReference>
<organism evidence="1 2">
    <name type="scientific">Candidatus Roizmanbacteria bacterium RIFOXYD1_FULL_38_12</name>
    <dbReference type="NCBI Taxonomy" id="1802093"/>
    <lineage>
        <taxon>Bacteria</taxon>
        <taxon>Candidatus Roizmaniibacteriota</taxon>
    </lineage>
</organism>
<dbReference type="AlphaFoldDB" id="A0A1F7L2K6"/>
<sequence>MKDNFSKPTPYKPANAKEKRLMKILALLNNEQDVANLFRDLLTHSEIEEFANRIEILRLLKKGFSYQKIAHEIGSSTTTVTRVAHWLYHGSGGYQKIIDFLD</sequence>
<dbReference type="InterPro" id="IPR038116">
    <property type="entry name" value="TrpR-like_sf"/>
</dbReference>
<protein>
    <recommendedName>
        <fullName evidence="3">DNA-binding transcriptional regulator</fullName>
    </recommendedName>
</protein>
<dbReference type="GO" id="GO:0043565">
    <property type="term" value="F:sequence-specific DNA binding"/>
    <property type="evidence" value="ECO:0007669"/>
    <property type="project" value="InterPro"/>
</dbReference>
<dbReference type="InterPro" id="IPR000831">
    <property type="entry name" value="Trp_repress"/>
</dbReference>
<dbReference type="SUPFAM" id="SSF48295">
    <property type="entry name" value="TrpR-like"/>
    <property type="match status" value="1"/>
</dbReference>
<proteinExistence type="predicted"/>
<dbReference type="InterPro" id="IPR013368">
    <property type="entry name" value="YecD_YerC"/>
</dbReference>
<dbReference type="Proteomes" id="UP000177050">
    <property type="component" value="Unassembled WGS sequence"/>
</dbReference>
<evidence type="ECO:0008006" key="3">
    <source>
        <dbReference type="Google" id="ProtNLM"/>
    </source>
</evidence>
<gene>
    <name evidence="1" type="ORF">A3K52_01760</name>
</gene>
<name>A0A1F7L2K6_9BACT</name>
<dbReference type="Pfam" id="PF01371">
    <property type="entry name" value="Trp_repressor"/>
    <property type="match status" value="1"/>
</dbReference>
<dbReference type="NCBIfam" id="TIGR02531">
    <property type="entry name" value="yecD_yerC"/>
    <property type="match status" value="1"/>
</dbReference>
<dbReference type="GO" id="GO:0003700">
    <property type="term" value="F:DNA-binding transcription factor activity"/>
    <property type="evidence" value="ECO:0007669"/>
    <property type="project" value="InterPro"/>
</dbReference>
<reference evidence="1 2" key="1">
    <citation type="journal article" date="2016" name="Nat. Commun.">
        <title>Thousands of microbial genomes shed light on interconnected biogeochemical processes in an aquifer system.</title>
        <authorList>
            <person name="Anantharaman K."/>
            <person name="Brown C.T."/>
            <person name="Hug L.A."/>
            <person name="Sharon I."/>
            <person name="Castelle C.J."/>
            <person name="Probst A.J."/>
            <person name="Thomas B.C."/>
            <person name="Singh A."/>
            <person name="Wilkins M.J."/>
            <person name="Karaoz U."/>
            <person name="Brodie E.L."/>
            <person name="Williams K.H."/>
            <person name="Hubbard S.S."/>
            <person name="Banfield J.F."/>
        </authorList>
    </citation>
    <scope>NUCLEOTIDE SEQUENCE [LARGE SCALE GENOMIC DNA]</scope>
</reference>
<dbReference type="PANTHER" id="PTHR40080:SF1">
    <property type="entry name" value="TRPR-LIKE PROTEIN YERC_YECD"/>
    <property type="match status" value="1"/>
</dbReference>
<dbReference type="Gene3D" id="1.10.1270.10">
    <property type="entry name" value="TrpR-like"/>
    <property type="match status" value="1"/>
</dbReference>
<dbReference type="EMBL" id="MGBR01000001">
    <property type="protein sequence ID" value="OGK74329.1"/>
    <property type="molecule type" value="Genomic_DNA"/>
</dbReference>
<evidence type="ECO:0000313" key="2">
    <source>
        <dbReference type="Proteomes" id="UP000177050"/>
    </source>
</evidence>
<evidence type="ECO:0000313" key="1">
    <source>
        <dbReference type="EMBL" id="OGK74329.1"/>
    </source>
</evidence>
<accession>A0A1F7L2K6</accession>
<comment type="caution">
    <text evidence="1">The sequence shown here is derived from an EMBL/GenBank/DDBJ whole genome shotgun (WGS) entry which is preliminary data.</text>
</comment>
<dbReference type="PANTHER" id="PTHR40080">
    <property type="entry name" value="LMO1763 PROTEIN"/>
    <property type="match status" value="1"/>
</dbReference>